<evidence type="ECO:0000256" key="2">
    <source>
        <dbReference type="ARBA" id="ARBA00008540"/>
    </source>
</evidence>
<dbReference type="GeneID" id="78453969"/>
<keyword evidence="3" id="KW-0813">Transport</keyword>
<dbReference type="InterPro" id="IPR004685">
    <property type="entry name" value="Brnchd-chn_aa_trnsp_Livcs"/>
</dbReference>
<evidence type="ECO:0000256" key="4">
    <source>
        <dbReference type="ARBA" id="ARBA00022475"/>
    </source>
</evidence>
<dbReference type="GO" id="GO:0005304">
    <property type="term" value="F:L-valine transmembrane transporter activity"/>
    <property type="evidence" value="ECO:0007669"/>
    <property type="project" value="TreeGrafter"/>
</dbReference>
<feature type="transmembrane region" description="Helical" evidence="9">
    <location>
        <begin position="241"/>
        <end position="264"/>
    </location>
</feature>
<dbReference type="EMBL" id="LS483487">
    <property type="protein sequence ID" value="SQJ12373.1"/>
    <property type="molecule type" value="Genomic_DNA"/>
</dbReference>
<dbReference type="Pfam" id="PF05525">
    <property type="entry name" value="Branch_AA_trans"/>
    <property type="match status" value="1"/>
</dbReference>
<dbReference type="GO" id="GO:0015190">
    <property type="term" value="F:L-leucine transmembrane transporter activity"/>
    <property type="evidence" value="ECO:0007669"/>
    <property type="project" value="TreeGrafter"/>
</dbReference>
<dbReference type="Proteomes" id="UP000249008">
    <property type="component" value="Chromosome 1"/>
</dbReference>
<accession>A0AAX2JFQ3</accession>
<evidence type="ECO:0000256" key="7">
    <source>
        <dbReference type="ARBA" id="ARBA00022989"/>
    </source>
</evidence>
<reference evidence="10 11" key="1">
    <citation type="submission" date="2018-06" db="EMBL/GenBank/DDBJ databases">
        <authorList>
            <consortium name="Pathogen Informatics"/>
            <person name="Doyle S."/>
        </authorList>
    </citation>
    <scope>NUCLEOTIDE SEQUENCE [LARGE SCALE GENOMIC DNA]</scope>
    <source>
        <strain evidence="10 11">NCTC12112</strain>
    </source>
</reference>
<protein>
    <submittedName>
        <fullName evidence="10">LIV-II</fullName>
    </submittedName>
</protein>
<dbReference type="GO" id="GO:0005886">
    <property type="term" value="C:plasma membrane"/>
    <property type="evidence" value="ECO:0007669"/>
    <property type="project" value="UniProtKB-SubCell"/>
</dbReference>
<feature type="transmembrane region" description="Helical" evidence="9">
    <location>
        <begin position="375"/>
        <end position="395"/>
    </location>
</feature>
<dbReference type="GO" id="GO:0015818">
    <property type="term" value="P:isoleucine transport"/>
    <property type="evidence" value="ECO:0007669"/>
    <property type="project" value="TreeGrafter"/>
</dbReference>
<dbReference type="NCBIfam" id="TIGR00796">
    <property type="entry name" value="livcs"/>
    <property type="match status" value="1"/>
</dbReference>
<keyword evidence="8 9" id="KW-0472">Membrane</keyword>
<evidence type="ECO:0000256" key="6">
    <source>
        <dbReference type="ARBA" id="ARBA00022970"/>
    </source>
</evidence>
<gene>
    <name evidence="10" type="primary">brnQ_1</name>
    <name evidence="10" type="ORF">NCTC12112_02693</name>
</gene>
<feature type="transmembrane region" description="Helical" evidence="9">
    <location>
        <begin position="130"/>
        <end position="148"/>
    </location>
</feature>
<organism evidence="10 11">
    <name type="scientific">Fusobacterium ulcerans</name>
    <dbReference type="NCBI Taxonomy" id="861"/>
    <lineage>
        <taxon>Bacteria</taxon>
        <taxon>Fusobacteriati</taxon>
        <taxon>Fusobacteriota</taxon>
        <taxon>Fusobacteriia</taxon>
        <taxon>Fusobacteriales</taxon>
        <taxon>Fusobacteriaceae</taxon>
        <taxon>Fusobacterium</taxon>
    </lineage>
</organism>
<comment type="subcellular location">
    <subcellularLocation>
        <location evidence="1">Cell membrane</location>
        <topology evidence="1">Multi-pass membrane protein</topology>
    </subcellularLocation>
</comment>
<evidence type="ECO:0000256" key="8">
    <source>
        <dbReference type="ARBA" id="ARBA00023136"/>
    </source>
</evidence>
<evidence type="ECO:0000256" key="3">
    <source>
        <dbReference type="ARBA" id="ARBA00022448"/>
    </source>
</evidence>
<feature type="transmembrane region" description="Helical" evidence="9">
    <location>
        <begin position="50"/>
        <end position="72"/>
    </location>
</feature>
<dbReference type="RefSeq" id="WP_005980618.1">
    <property type="nucleotide sequence ID" value="NZ_CABKNW010000005.1"/>
</dbReference>
<feature type="transmembrane region" description="Helical" evidence="9">
    <location>
        <begin position="160"/>
        <end position="181"/>
    </location>
</feature>
<keyword evidence="4" id="KW-1003">Cell membrane</keyword>
<feature type="transmembrane region" description="Helical" evidence="9">
    <location>
        <begin position="201"/>
        <end position="220"/>
    </location>
</feature>
<feature type="transmembrane region" description="Helical" evidence="9">
    <location>
        <begin position="345"/>
        <end position="363"/>
    </location>
</feature>
<dbReference type="PANTHER" id="PTHR30588:SF0">
    <property type="entry name" value="BRANCHED-CHAIN AMINO ACID PERMEASE BRNQ"/>
    <property type="match status" value="1"/>
</dbReference>
<feature type="transmembrane region" description="Helical" evidence="9">
    <location>
        <begin position="287"/>
        <end position="308"/>
    </location>
</feature>
<feature type="transmembrane region" description="Helical" evidence="9">
    <location>
        <begin position="93"/>
        <end position="110"/>
    </location>
</feature>
<dbReference type="AlphaFoldDB" id="A0AAX2JFQ3"/>
<feature type="transmembrane region" description="Helical" evidence="9">
    <location>
        <begin position="415"/>
        <end position="433"/>
    </location>
</feature>
<proteinExistence type="inferred from homology"/>
<evidence type="ECO:0000256" key="9">
    <source>
        <dbReference type="SAM" id="Phobius"/>
    </source>
</evidence>
<feature type="transmembrane region" description="Helical" evidence="9">
    <location>
        <begin position="20"/>
        <end position="38"/>
    </location>
</feature>
<keyword evidence="5 9" id="KW-0812">Transmembrane</keyword>
<name>A0AAX2JFQ3_9FUSO</name>
<dbReference type="PANTHER" id="PTHR30588">
    <property type="entry name" value="BRANCHED-CHAIN AMINO ACID TRANSPORT SYSTEM 2 CARRIER PROTEIN"/>
    <property type="match status" value="1"/>
</dbReference>
<sequence>MNKIIFKIGVVYIYKKKDVILTGFALFAMLFGAGNLIFPPMVGYVVGDKWVSAAAGFFITGIGFPLLAILSSALAGKELDDFADKVSPLFSKIFNVVLILAIGPFLAIPRTGATAFELMLLPHVDGNNEMYKYGFLACYFIIVFLFSIKANAVIERIGKILTPILLIILAVIVVKGVFFPMGEPAAKEISNTFRYGFYNGYQTMDTLAAIIFSSIILKAIRNGRTLTAKQEMSFLSNSSMIAVCGLSIVYGGLLYIGATSYGVLHSTGTTQLLTDIVNKLLGKEGNLALGICVAGACLTTAIGLTATVGDYFSGLLKVSYEKIVIGTVILSFVFAGFGVDAIVKVSAPILTFLYPIAIVLIVLNCFKKYISSDKTYLGAVIGAGIIGFFEMTQTLGINLQFLNKIYIKLPLQTFGLAWVMPSLIFAVLFSIIFKKK</sequence>
<keyword evidence="6" id="KW-0029">Amino-acid transport</keyword>
<evidence type="ECO:0000256" key="5">
    <source>
        <dbReference type="ARBA" id="ARBA00022692"/>
    </source>
</evidence>
<comment type="similarity">
    <text evidence="2">Belongs to the branched chain amino acid transporter family.</text>
</comment>
<evidence type="ECO:0000256" key="1">
    <source>
        <dbReference type="ARBA" id="ARBA00004651"/>
    </source>
</evidence>
<keyword evidence="7 9" id="KW-1133">Transmembrane helix</keyword>
<feature type="transmembrane region" description="Helical" evidence="9">
    <location>
        <begin position="320"/>
        <end position="339"/>
    </location>
</feature>
<evidence type="ECO:0000313" key="10">
    <source>
        <dbReference type="EMBL" id="SQJ12373.1"/>
    </source>
</evidence>
<evidence type="ECO:0000313" key="11">
    <source>
        <dbReference type="Proteomes" id="UP000249008"/>
    </source>
</evidence>
<dbReference type="GO" id="GO:0015820">
    <property type="term" value="P:L-leucine transport"/>
    <property type="evidence" value="ECO:0007669"/>
    <property type="project" value="TreeGrafter"/>
</dbReference>
<dbReference type="GO" id="GO:0015188">
    <property type="term" value="F:L-isoleucine transmembrane transporter activity"/>
    <property type="evidence" value="ECO:0007669"/>
    <property type="project" value="TreeGrafter"/>
</dbReference>